<dbReference type="Proteomes" id="UP000823638">
    <property type="component" value="Unassembled WGS sequence"/>
</dbReference>
<feature type="transmembrane region" description="Helical" evidence="6">
    <location>
        <begin position="273"/>
        <end position="294"/>
    </location>
</feature>
<dbReference type="InterPro" id="IPR005495">
    <property type="entry name" value="LptG/LptF_permease"/>
</dbReference>
<dbReference type="PANTHER" id="PTHR33529">
    <property type="entry name" value="SLR0882 PROTEIN-RELATED"/>
    <property type="match status" value="1"/>
</dbReference>
<evidence type="ECO:0000256" key="2">
    <source>
        <dbReference type="ARBA" id="ARBA00022475"/>
    </source>
</evidence>
<evidence type="ECO:0000256" key="1">
    <source>
        <dbReference type="ARBA" id="ARBA00004651"/>
    </source>
</evidence>
<name>A0A9D9HQW1_9SPIR</name>
<evidence type="ECO:0000256" key="4">
    <source>
        <dbReference type="ARBA" id="ARBA00022989"/>
    </source>
</evidence>
<dbReference type="AlphaFoldDB" id="A0A9D9HQW1"/>
<dbReference type="GO" id="GO:0015920">
    <property type="term" value="P:lipopolysaccharide transport"/>
    <property type="evidence" value="ECO:0007669"/>
    <property type="project" value="TreeGrafter"/>
</dbReference>
<dbReference type="PANTHER" id="PTHR33529:SF6">
    <property type="entry name" value="YJGP_YJGQ FAMILY PERMEASE"/>
    <property type="match status" value="1"/>
</dbReference>
<accession>A0A9D9HQW1</accession>
<keyword evidence="4 6" id="KW-1133">Transmembrane helix</keyword>
<sequence length="358" mass="41266">MKILSKYLLRQVVPVFFAALSIFVLILQLVDIFANIFTYLSNNVPLKEILAITFFYIPKCISYSIPLSILFAVSFVLGEMYSKNEMTAIFSSGIPLYKFIIPLLVFVFFLSVFGFFFEDRVVIRSTVIKNQRQEAALQRDEDKNNDNIIILSREGRIIYKAEKYDANQKKLSSVLVVFRDEEGNLDAVLSAESGIWDTEKWAFYNTAYYVYNPQSENFEKKDYSPDKLILDEDPSVFQKNTVNIEEMTAGDAKKVIESMKAAGLPYAEPLSNYYRRFSFSLTPLIVVFISISVSGWFRKNVMLMSLLLSLASSVLYYITEMMTMLLAKWEYITPFMGAWFPLILFTVICSLLMKVIRT</sequence>
<proteinExistence type="predicted"/>
<evidence type="ECO:0000313" key="7">
    <source>
        <dbReference type="EMBL" id="MBO8458624.1"/>
    </source>
</evidence>
<feature type="transmembrane region" description="Helical" evidence="6">
    <location>
        <begin position="99"/>
        <end position="117"/>
    </location>
</feature>
<evidence type="ECO:0000313" key="8">
    <source>
        <dbReference type="Proteomes" id="UP000823638"/>
    </source>
</evidence>
<comment type="caution">
    <text evidence="7">The sequence shown here is derived from an EMBL/GenBank/DDBJ whole genome shotgun (WGS) entry which is preliminary data.</text>
</comment>
<dbReference type="GO" id="GO:0043190">
    <property type="term" value="C:ATP-binding cassette (ABC) transporter complex"/>
    <property type="evidence" value="ECO:0007669"/>
    <property type="project" value="TreeGrafter"/>
</dbReference>
<keyword evidence="2" id="KW-1003">Cell membrane</keyword>
<feature type="transmembrane region" description="Helical" evidence="6">
    <location>
        <begin position="331"/>
        <end position="353"/>
    </location>
</feature>
<feature type="transmembrane region" description="Helical" evidence="6">
    <location>
        <begin position="301"/>
        <end position="319"/>
    </location>
</feature>
<evidence type="ECO:0000256" key="5">
    <source>
        <dbReference type="ARBA" id="ARBA00023136"/>
    </source>
</evidence>
<feature type="transmembrane region" description="Helical" evidence="6">
    <location>
        <begin position="49"/>
        <end position="78"/>
    </location>
</feature>
<protein>
    <submittedName>
        <fullName evidence="7">LptF/LptG family permease</fullName>
    </submittedName>
</protein>
<feature type="transmembrane region" description="Helical" evidence="6">
    <location>
        <begin position="12"/>
        <end position="37"/>
    </location>
</feature>
<dbReference type="EMBL" id="JADIMM010000117">
    <property type="protein sequence ID" value="MBO8458624.1"/>
    <property type="molecule type" value="Genomic_DNA"/>
</dbReference>
<dbReference type="Pfam" id="PF03739">
    <property type="entry name" value="LptF_LptG"/>
    <property type="match status" value="1"/>
</dbReference>
<evidence type="ECO:0000256" key="3">
    <source>
        <dbReference type="ARBA" id="ARBA00022692"/>
    </source>
</evidence>
<keyword evidence="3 6" id="KW-0812">Transmembrane</keyword>
<gene>
    <name evidence="7" type="ORF">IAA81_10455</name>
</gene>
<evidence type="ECO:0000256" key="6">
    <source>
        <dbReference type="SAM" id="Phobius"/>
    </source>
</evidence>
<reference evidence="7" key="1">
    <citation type="submission" date="2020-10" db="EMBL/GenBank/DDBJ databases">
        <authorList>
            <person name="Gilroy R."/>
        </authorList>
    </citation>
    <scope>NUCLEOTIDE SEQUENCE</scope>
    <source>
        <strain evidence="7">10532</strain>
    </source>
</reference>
<reference evidence="7" key="2">
    <citation type="journal article" date="2021" name="PeerJ">
        <title>Extensive microbial diversity within the chicken gut microbiome revealed by metagenomics and culture.</title>
        <authorList>
            <person name="Gilroy R."/>
            <person name="Ravi A."/>
            <person name="Getino M."/>
            <person name="Pursley I."/>
            <person name="Horton D.L."/>
            <person name="Alikhan N.F."/>
            <person name="Baker D."/>
            <person name="Gharbi K."/>
            <person name="Hall N."/>
            <person name="Watson M."/>
            <person name="Adriaenssens E.M."/>
            <person name="Foster-Nyarko E."/>
            <person name="Jarju S."/>
            <person name="Secka A."/>
            <person name="Antonio M."/>
            <person name="Oren A."/>
            <person name="Chaudhuri R.R."/>
            <person name="La Ragione R."/>
            <person name="Hildebrand F."/>
            <person name="Pallen M.J."/>
        </authorList>
    </citation>
    <scope>NUCLEOTIDE SEQUENCE</scope>
    <source>
        <strain evidence="7">10532</strain>
    </source>
</reference>
<keyword evidence="5 6" id="KW-0472">Membrane</keyword>
<organism evidence="7 8">
    <name type="scientific">Candidatus Gallitreponema excrementavium</name>
    <dbReference type="NCBI Taxonomy" id="2840840"/>
    <lineage>
        <taxon>Bacteria</taxon>
        <taxon>Pseudomonadati</taxon>
        <taxon>Spirochaetota</taxon>
        <taxon>Spirochaetia</taxon>
        <taxon>Spirochaetales</taxon>
        <taxon>Candidatus Gallitreponema</taxon>
    </lineage>
</organism>
<comment type="subcellular location">
    <subcellularLocation>
        <location evidence="1">Cell membrane</location>
        <topology evidence="1">Multi-pass membrane protein</topology>
    </subcellularLocation>
</comment>